<gene>
    <name evidence="7" type="ORF">ABW06_20705</name>
</gene>
<evidence type="ECO:0000256" key="3">
    <source>
        <dbReference type="ARBA" id="ARBA00023002"/>
    </source>
</evidence>
<dbReference type="AlphaFoldDB" id="A0A0J5KZU8"/>
<dbReference type="eggNOG" id="COG1454">
    <property type="taxonomic scope" value="Bacteria"/>
</dbReference>
<dbReference type="Gene3D" id="3.40.50.1970">
    <property type="match status" value="1"/>
</dbReference>
<dbReference type="PROSITE" id="PS00913">
    <property type="entry name" value="ADH_IRON_1"/>
    <property type="match status" value="1"/>
</dbReference>
<dbReference type="PANTHER" id="PTHR11496:SF102">
    <property type="entry name" value="ALCOHOL DEHYDROGENASE 4"/>
    <property type="match status" value="1"/>
</dbReference>
<dbReference type="CDD" id="cd08194">
    <property type="entry name" value="Fe-ADH-like"/>
    <property type="match status" value="1"/>
</dbReference>
<dbReference type="Pfam" id="PF25137">
    <property type="entry name" value="ADH_Fe_C"/>
    <property type="match status" value="1"/>
</dbReference>
<dbReference type="PANTHER" id="PTHR11496">
    <property type="entry name" value="ALCOHOL DEHYDROGENASE"/>
    <property type="match status" value="1"/>
</dbReference>
<evidence type="ECO:0000256" key="2">
    <source>
        <dbReference type="ARBA" id="ARBA00007358"/>
    </source>
</evidence>
<dbReference type="STRING" id="61647.LG71_17465"/>
<dbReference type="PATRIC" id="fig|61647.15.peg.2709"/>
<dbReference type="InterPro" id="IPR018211">
    <property type="entry name" value="ADH_Fe_CS"/>
</dbReference>
<comment type="similarity">
    <text evidence="2">Belongs to the iron-containing alcohol dehydrogenase family.</text>
</comment>
<dbReference type="InterPro" id="IPR039697">
    <property type="entry name" value="Alcohol_dehydrogenase_Fe"/>
</dbReference>
<dbReference type="FunFam" id="3.40.50.1970:FF:000003">
    <property type="entry name" value="Alcohol dehydrogenase, iron-containing"/>
    <property type="match status" value="1"/>
</dbReference>
<dbReference type="GO" id="GO:0004022">
    <property type="term" value="F:alcohol dehydrogenase (NAD+) activity"/>
    <property type="evidence" value="ECO:0007669"/>
    <property type="project" value="TreeGrafter"/>
</dbReference>
<dbReference type="EMBL" id="LDZF01000027">
    <property type="protein sequence ID" value="KMK11609.1"/>
    <property type="molecule type" value="Genomic_DNA"/>
</dbReference>
<reference evidence="7 8" key="1">
    <citation type="submission" date="2015-05" db="EMBL/GenBank/DDBJ databases">
        <title>Genome sequences of Pluralibacter gergoviae.</title>
        <authorList>
            <person name="Greninger A.L."/>
            <person name="Miller S."/>
        </authorList>
    </citation>
    <scope>NUCLEOTIDE SEQUENCE [LARGE SCALE GENOMIC DNA]</scope>
    <source>
        <strain evidence="7 8">JS81F13</strain>
    </source>
</reference>
<dbReference type="Proteomes" id="UP000036196">
    <property type="component" value="Unassembled WGS sequence"/>
</dbReference>
<dbReference type="InterPro" id="IPR056798">
    <property type="entry name" value="ADH_Fe_C"/>
</dbReference>
<dbReference type="InterPro" id="IPR001670">
    <property type="entry name" value="ADH_Fe/GldA"/>
</dbReference>
<evidence type="ECO:0000313" key="7">
    <source>
        <dbReference type="EMBL" id="KMK11609.1"/>
    </source>
</evidence>
<keyword evidence="4" id="KW-0520">NAD</keyword>
<comment type="caution">
    <text evidence="7">The sequence shown here is derived from an EMBL/GenBank/DDBJ whole genome shotgun (WGS) entry which is preliminary data.</text>
</comment>
<dbReference type="RefSeq" id="WP_048280407.1">
    <property type="nucleotide sequence ID" value="NZ_LDZF01000027.1"/>
</dbReference>
<evidence type="ECO:0000259" key="5">
    <source>
        <dbReference type="Pfam" id="PF00465"/>
    </source>
</evidence>
<sequence length="386" mass="39984">MSVSVVLPRMLEIGAGALRKLPDIVSALQGANALIVTDKMMVKLGYIAQIKTLLAAAGIDSGVFDGTEPEPTAASIEAGMAYVNGAAWDVIIAVGGGSPIDSAKALSILGRHGGNIRDYKFPHQADAPGIPLIAIPTTAGTGSEVTRFTIITDEKNNEKMLCAGAGFVPAAAIVDADLTLSLPARTTADTGIDALTHAIEAYVSRKASPFSDNLALSAMRLIGPNLQRVYSHGEDVAAREAMMLGSTLAGMAFSTASVALVHGMSRPIGAFFHVPHGLSNAMLLPAVTAFSLAAAPERYADCARTIGVADAGDDDAGANDKLLTALQTFNRALKVPTLAEFGVAKPHFDEVVAVMAEQALASGSPGNNPRVPDSREIIALYQQLWA</sequence>
<dbReference type="GO" id="GO:0046872">
    <property type="term" value="F:metal ion binding"/>
    <property type="evidence" value="ECO:0007669"/>
    <property type="project" value="InterPro"/>
</dbReference>
<proteinExistence type="inferred from homology"/>
<feature type="domain" description="Alcohol dehydrogenase iron-type/glycerol dehydrogenase GldA" evidence="5">
    <location>
        <begin position="8"/>
        <end position="175"/>
    </location>
</feature>
<feature type="domain" description="Fe-containing alcohol dehydrogenase-like C-terminal" evidence="6">
    <location>
        <begin position="187"/>
        <end position="384"/>
    </location>
</feature>
<dbReference type="FunFam" id="1.20.1090.10:FF:000001">
    <property type="entry name" value="Aldehyde-alcohol dehydrogenase"/>
    <property type="match status" value="1"/>
</dbReference>
<dbReference type="SUPFAM" id="SSF56796">
    <property type="entry name" value="Dehydroquinate synthase-like"/>
    <property type="match status" value="1"/>
</dbReference>
<evidence type="ECO:0000256" key="4">
    <source>
        <dbReference type="ARBA" id="ARBA00023027"/>
    </source>
</evidence>
<organism evidence="7 8">
    <name type="scientific">Pluralibacter gergoviae</name>
    <name type="common">Enterobacter gergoviae</name>
    <dbReference type="NCBI Taxonomy" id="61647"/>
    <lineage>
        <taxon>Bacteria</taxon>
        <taxon>Pseudomonadati</taxon>
        <taxon>Pseudomonadota</taxon>
        <taxon>Gammaproteobacteria</taxon>
        <taxon>Enterobacterales</taxon>
        <taxon>Enterobacteriaceae</taxon>
        <taxon>Pluralibacter</taxon>
    </lineage>
</organism>
<protein>
    <submittedName>
        <fullName evidence="7">Alcohol dehydrogenase</fullName>
    </submittedName>
</protein>
<evidence type="ECO:0000259" key="6">
    <source>
        <dbReference type="Pfam" id="PF25137"/>
    </source>
</evidence>
<keyword evidence="3" id="KW-0560">Oxidoreductase</keyword>
<keyword evidence="8" id="KW-1185">Reference proteome</keyword>
<dbReference type="Gene3D" id="1.20.1090.10">
    <property type="entry name" value="Dehydroquinate synthase-like - alpha domain"/>
    <property type="match status" value="1"/>
</dbReference>
<evidence type="ECO:0000313" key="8">
    <source>
        <dbReference type="Proteomes" id="UP000036196"/>
    </source>
</evidence>
<name>A0A0J5KZU8_PLUGE</name>
<evidence type="ECO:0000256" key="1">
    <source>
        <dbReference type="ARBA" id="ARBA00001962"/>
    </source>
</evidence>
<comment type="cofactor">
    <cofactor evidence="1">
        <name>Fe cation</name>
        <dbReference type="ChEBI" id="CHEBI:24875"/>
    </cofactor>
</comment>
<dbReference type="Pfam" id="PF00465">
    <property type="entry name" value="Fe-ADH"/>
    <property type="match status" value="1"/>
</dbReference>
<accession>A0A0J5KZU8</accession>